<accession>A0ABS6A9N8</accession>
<dbReference type="Proteomes" id="UP000753376">
    <property type="component" value="Unassembled WGS sequence"/>
</dbReference>
<dbReference type="RefSeq" id="WP_216008488.1">
    <property type="nucleotide sequence ID" value="NZ_JAHKPV010000019.1"/>
</dbReference>
<evidence type="ECO:0000313" key="2">
    <source>
        <dbReference type="EMBL" id="MBU2874667.1"/>
    </source>
</evidence>
<sequence length="381" mass="40090">MSNKKFCRAALVFAISALSASQVPAVGFSAGDSKVNIYGFAKLNMIHDVDNRLGTYATLGAIDLDSVDSVTGHTQFDASHSRLGVRTDTETKHGNVTSVIEGDFNTPGGAGPFRLRHAYLQFNGIMAGQNWTNFGTFVGNTPTLDHLGQPGQGAMLRQPQLRYTTGGLSVALEQGGAWRGGVAGSANVAIQPVAKESLPDLTLRYQAVLSGAQIGASAVVRQLEYFDQVTNEEESAFGWGVNLEASAPVTDILTVRGSLTAGDGMGGYQYLNPASPAYVDLSGDVETIESIGGTLGLSAKAGVGTLNLGYGLSTADLDDAVRAGALVGDANDTFESIYLNYMWSPVQGIRYGIETGLHSRETQAGEKGDAVRLQAQLMYSF</sequence>
<organism evidence="2 3">
    <name type="scientific">Marinobacter salexigens</name>
    <dbReference type="NCBI Taxonomy" id="1925763"/>
    <lineage>
        <taxon>Bacteria</taxon>
        <taxon>Pseudomonadati</taxon>
        <taxon>Pseudomonadota</taxon>
        <taxon>Gammaproteobacteria</taxon>
        <taxon>Pseudomonadales</taxon>
        <taxon>Marinobacteraceae</taxon>
        <taxon>Marinobacter</taxon>
    </lineage>
</organism>
<name>A0ABS6A9N8_9GAMM</name>
<dbReference type="InterPro" id="IPR045748">
    <property type="entry name" value="DcaP"/>
</dbReference>
<feature type="chain" id="PRO_5045954026" evidence="1">
    <location>
        <begin position="26"/>
        <end position="381"/>
    </location>
</feature>
<protein>
    <submittedName>
        <fullName evidence="2">Porin</fullName>
    </submittedName>
</protein>
<comment type="caution">
    <text evidence="2">The sequence shown here is derived from an EMBL/GenBank/DDBJ whole genome shotgun (WGS) entry which is preliminary data.</text>
</comment>
<evidence type="ECO:0000256" key="1">
    <source>
        <dbReference type="SAM" id="SignalP"/>
    </source>
</evidence>
<reference evidence="2 3" key="1">
    <citation type="submission" date="2021-05" db="EMBL/GenBank/DDBJ databases">
        <title>Draft genomes of bacteria isolated from model marine particles.</title>
        <authorList>
            <person name="Datta M.S."/>
            <person name="Schwartzman J.A."/>
            <person name="Enke T.N."/>
            <person name="Saavedra J."/>
            <person name="Cermak N."/>
            <person name="Cordero O.X."/>
        </authorList>
    </citation>
    <scope>NUCLEOTIDE SEQUENCE [LARGE SCALE GENOMIC DNA]</scope>
    <source>
        <strain evidence="2 3">D2M19</strain>
    </source>
</reference>
<dbReference type="EMBL" id="JAHKPV010000019">
    <property type="protein sequence ID" value="MBU2874667.1"/>
    <property type="molecule type" value="Genomic_DNA"/>
</dbReference>
<dbReference type="Pfam" id="PF19577">
    <property type="entry name" value="DcaP"/>
    <property type="match status" value="1"/>
</dbReference>
<gene>
    <name evidence="2" type="ORF">KO508_11725</name>
</gene>
<feature type="signal peptide" evidence="1">
    <location>
        <begin position="1"/>
        <end position="25"/>
    </location>
</feature>
<proteinExistence type="predicted"/>
<keyword evidence="1" id="KW-0732">Signal</keyword>
<evidence type="ECO:0000313" key="3">
    <source>
        <dbReference type="Proteomes" id="UP000753376"/>
    </source>
</evidence>
<keyword evidence="3" id="KW-1185">Reference proteome</keyword>